<dbReference type="GO" id="GO:0051537">
    <property type="term" value="F:2 iron, 2 sulfur cluster binding"/>
    <property type="evidence" value="ECO:0007669"/>
    <property type="project" value="UniProtKB-KW"/>
</dbReference>
<keyword evidence="4" id="KW-0479">Metal-binding</keyword>
<evidence type="ECO:0000256" key="5">
    <source>
        <dbReference type="ARBA" id="ARBA00022967"/>
    </source>
</evidence>
<dbReference type="KEGG" id="srn:A4G23_03260"/>
<evidence type="ECO:0000256" key="14">
    <source>
        <dbReference type="SAM" id="MobiDB-lite"/>
    </source>
</evidence>
<comment type="catalytic activity">
    <reaction evidence="12">
        <text>a quinone + NADH + 5 H(+)(in) = a quinol + NAD(+) + 4 H(+)(out)</text>
        <dbReference type="Rhea" id="RHEA:57888"/>
        <dbReference type="ChEBI" id="CHEBI:15378"/>
        <dbReference type="ChEBI" id="CHEBI:24646"/>
        <dbReference type="ChEBI" id="CHEBI:57540"/>
        <dbReference type="ChEBI" id="CHEBI:57945"/>
        <dbReference type="ChEBI" id="CHEBI:132124"/>
    </reaction>
</comment>
<keyword evidence="15" id="KW-0560">Oxidoreductase</keyword>
<dbReference type="InterPro" id="IPR042128">
    <property type="entry name" value="NuoE_dom"/>
</dbReference>
<keyword evidence="7" id="KW-0411">Iron-sulfur</keyword>
<dbReference type="Gene3D" id="1.10.10.1590">
    <property type="entry name" value="NADH-quinone oxidoreductase subunit E"/>
    <property type="match status" value="1"/>
</dbReference>
<name>A0A1D8G4M1_9ACTN</name>
<protein>
    <recommendedName>
        <fullName evidence="2">NADH-quinone oxidoreductase subunit E</fullName>
    </recommendedName>
    <alternativeName>
        <fullName evidence="9">NADH dehydrogenase I subunit E</fullName>
    </alternativeName>
    <alternativeName>
        <fullName evidence="10">NDH-1 subunit E</fullName>
    </alternativeName>
</protein>
<dbReference type="InterPro" id="IPR041921">
    <property type="entry name" value="NuoE_N"/>
</dbReference>
<feature type="compositionally biased region" description="Basic and acidic residues" evidence="14">
    <location>
        <begin position="238"/>
        <end position="260"/>
    </location>
</feature>
<evidence type="ECO:0000256" key="1">
    <source>
        <dbReference type="ARBA" id="ARBA00010643"/>
    </source>
</evidence>
<dbReference type="PANTHER" id="PTHR10371">
    <property type="entry name" value="NADH DEHYDROGENASE UBIQUINONE FLAVOPROTEIN 2, MITOCHONDRIAL"/>
    <property type="match status" value="1"/>
</dbReference>
<dbReference type="FunFam" id="1.10.10.1590:FF:000001">
    <property type="entry name" value="NADH-quinone oxidoreductase subunit E"/>
    <property type="match status" value="1"/>
</dbReference>
<dbReference type="PANTHER" id="PTHR10371:SF3">
    <property type="entry name" value="NADH DEHYDROGENASE [UBIQUINONE] FLAVOPROTEIN 2, MITOCHONDRIAL"/>
    <property type="match status" value="1"/>
</dbReference>
<reference evidence="15 16" key="1">
    <citation type="submission" date="2016-09" db="EMBL/GenBank/DDBJ databases">
        <title>Streptomyces rubrolavendulae MJM4426 Genome sequencing and assembly.</title>
        <authorList>
            <person name="Kim J.-G."/>
        </authorList>
    </citation>
    <scope>NUCLEOTIDE SEQUENCE [LARGE SCALE GENOMIC DNA]</scope>
    <source>
        <strain evidence="15 16">MJM4426</strain>
    </source>
</reference>
<dbReference type="NCBIfam" id="NF005721">
    <property type="entry name" value="PRK07539.1-1"/>
    <property type="match status" value="1"/>
</dbReference>
<evidence type="ECO:0000256" key="11">
    <source>
        <dbReference type="ARBA" id="ARBA00034078"/>
    </source>
</evidence>
<keyword evidence="8" id="KW-0520">NAD</keyword>
<dbReference type="STRING" id="285473.A4G23_03260"/>
<evidence type="ECO:0000256" key="8">
    <source>
        <dbReference type="ARBA" id="ARBA00023027"/>
    </source>
</evidence>
<evidence type="ECO:0000256" key="7">
    <source>
        <dbReference type="ARBA" id="ARBA00023014"/>
    </source>
</evidence>
<evidence type="ECO:0000256" key="3">
    <source>
        <dbReference type="ARBA" id="ARBA00022714"/>
    </source>
</evidence>
<dbReference type="FunFam" id="3.40.30.10:FF:000057">
    <property type="entry name" value="NADH-quinone oxidoreductase subunit E"/>
    <property type="match status" value="1"/>
</dbReference>
<dbReference type="SUPFAM" id="SSF52833">
    <property type="entry name" value="Thioredoxin-like"/>
    <property type="match status" value="1"/>
</dbReference>
<evidence type="ECO:0000256" key="4">
    <source>
        <dbReference type="ARBA" id="ARBA00022723"/>
    </source>
</evidence>
<dbReference type="Pfam" id="PF01257">
    <property type="entry name" value="2Fe-2S_thioredx"/>
    <property type="match status" value="1"/>
</dbReference>
<dbReference type="InterPro" id="IPR002023">
    <property type="entry name" value="NuoE-like"/>
</dbReference>
<keyword evidence="6" id="KW-0408">Iron</keyword>
<dbReference type="PATRIC" id="fig|285473.5.peg.3410"/>
<comment type="similarity">
    <text evidence="1">Belongs to the complex I 24 kDa subunit family.</text>
</comment>
<organism evidence="15 16">
    <name type="scientific">Streptomyces rubrolavendulae</name>
    <dbReference type="NCBI Taxonomy" id="285473"/>
    <lineage>
        <taxon>Bacteria</taxon>
        <taxon>Bacillati</taxon>
        <taxon>Actinomycetota</taxon>
        <taxon>Actinomycetes</taxon>
        <taxon>Kitasatosporales</taxon>
        <taxon>Streptomycetaceae</taxon>
        <taxon>Streptomyces</taxon>
    </lineage>
</organism>
<dbReference type="EMBL" id="CP017316">
    <property type="protein sequence ID" value="AOT60389.1"/>
    <property type="molecule type" value="Genomic_DNA"/>
</dbReference>
<keyword evidence="5" id="KW-1278">Translocase</keyword>
<gene>
    <name evidence="15" type="primary">nuoE</name>
    <name evidence="15" type="ORF">A4G23_03260</name>
</gene>
<dbReference type="Gene3D" id="3.40.30.10">
    <property type="entry name" value="Glutaredoxin"/>
    <property type="match status" value="1"/>
</dbReference>
<evidence type="ECO:0000256" key="12">
    <source>
        <dbReference type="ARBA" id="ARBA00047712"/>
    </source>
</evidence>
<evidence type="ECO:0000313" key="16">
    <source>
        <dbReference type="Proteomes" id="UP000095349"/>
    </source>
</evidence>
<dbReference type="CDD" id="cd03064">
    <property type="entry name" value="TRX_Fd_NuoE"/>
    <property type="match status" value="1"/>
</dbReference>
<evidence type="ECO:0000256" key="9">
    <source>
        <dbReference type="ARBA" id="ARBA00031580"/>
    </source>
</evidence>
<comment type="cofactor">
    <cofactor evidence="11">
        <name>[2Fe-2S] cluster</name>
        <dbReference type="ChEBI" id="CHEBI:190135"/>
    </cofactor>
</comment>
<keyword evidence="16" id="KW-1185">Reference proteome</keyword>
<proteinExistence type="inferred from homology"/>
<evidence type="ECO:0000313" key="15">
    <source>
        <dbReference type="EMBL" id="AOT60389.1"/>
    </source>
</evidence>
<sequence length="290" mass="30783">MTDVTATSLGMPELPAPDYPADVRARLEADAREVIARYPDSRSALLPLLHLVQSEEGHVTRTGMRFCAETLGLTTAEVTAVATFYSMYRRRPSGDYQVGVCTNTLCAVMGGDAIFEELKAHLGVGNQETTDDGKVTLEHIECNAACDFAPVVMVNWEFFDNQTPDSARRLVDDLRAGRPVTPTRGAPLCTFKETARVLAGFPDPRPGAVEAGGGAGPASLVGLKLAKGEALPPRVVHPRGENAEADRRGTAPHDGPEPGARHLSSHDAPQQTSASDPKHPAGPVSEEGEG</sequence>
<dbReference type="AlphaFoldDB" id="A0A1D8G4M1"/>
<keyword evidence="3" id="KW-0001">2Fe-2S</keyword>
<accession>A0A1D8G4M1</accession>
<evidence type="ECO:0000256" key="2">
    <source>
        <dbReference type="ARBA" id="ARBA00019898"/>
    </source>
</evidence>
<feature type="region of interest" description="Disordered" evidence="14">
    <location>
        <begin position="231"/>
        <end position="290"/>
    </location>
</feature>
<dbReference type="NCBIfam" id="TIGR01958">
    <property type="entry name" value="nuoE_fam"/>
    <property type="match status" value="1"/>
</dbReference>
<dbReference type="PROSITE" id="PS01099">
    <property type="entry name" value="COMPLEX1_24K"/>
    <property type="match status" value="1"/>
</dbReference>
<evidence type="ECO:0000256" key="10">
    <source>
        <dbReference type="ARBA" id="ARBA00032788"/>
    </source>
</evidence>
<evidence type="ECO:0000256" key="6">
    <source>
        <dbReference type="ARBA" id="ARBA00023004"/>
    </source>
</evidence>
<dbReference type="GO" id="GO:0046872">
    <property type="term" value="F:metal ion binding"/>
    <property type="evidence" value="ECO:0007669"/>
    <property type="project" value="UniProtKB-KW"/>
</dbReference>
<dbReference type="InterPro" id="IPR036249">
    <property type="entry name" value="Thioredoxin-like_sf"/>
</dbReference>
<evidence type="ECO:0000256" key="13">
    <source>
        <dbReference type="ARBA" id="ARBA00058530"/>
    </source>
</evidence>
<comment type="function">
    <text evidence="13">NDH-1 shuttles electrons from NADH, via FMN and iron-sulfur (Fe-S) centers, to quinones in the respiratory chain. The immediate electron acceptor for the enzyme in this species is believed to be menaquinone. Couples the redox reaction to proton translocation (for every two electrons transferred, four hydrogen ions are translocated across the cytoplasmic membrane), and thus conserves the redox energy in a proton gradient.</text>
</comment>
<dbReference type="Proteomes" id="UP000095349">
    <property type="component" value="Chromosome"/>
</dbReference>
<dbReference type="GO" id="GO:0003954">
    <property type="term" value="F:NADH dehydrogenase activity"/>
    <property type="evidence" value="ECO:0007669"/>
    <property type="project" value="TreeGrafter"/>
</dbReference>